<proteinExistence type="predicted"/>
<dbReference type="InterPro" id="IPR012337">
    <property type="entry name" value="RNaseH-like_sf"/>
</dbReference>
<accession>J0D3W4</accession>
<evidence type="ECO:0000313" key="3">
    <source>
        <dbReference type="Proteomes" id="UP000006514"/>
    </source>
</evidence>
<dbReference type="AlphaFoldDB" id="J0D3W4"/>
<feature type="region of interest" description="Disordered" evidence="1">
    <location>
        <begin position="193"/>
        <end position="320"/>
    </location>
</feature>
<feature type="compositionally biased region" description="Basic and acidic residues" evidence="1">
    <location>
        <begin position="213"/>
        <end position="224"/>
    </location>
</feature>
<reference evidence="3" key="1">
    <citation type="journal article" date="2012" name="Science">
        <title>The Paleozoic origin of enzymatic lignin decomposition reconstructed from 31 fungal genomes.</title>
        <authorList>
            <person name="Floudas D."/>
            <person name="Binder M."/>
            <person name="Riley R."/>
            <person name="Barry K."/>
            <person name="Blanchette R.A."/>
            <person name="Henrissat B."/>
            <person name="Martinez A.T."/>
            <person name="Otillar R."/>
            <person name="Spatafora J.W."/>
            <person name="Yadav J.S."/>
            <person name="Aerts A."/>
            <person name="Benoit I."/>
            <person name="Boyd A."/>
            <person name="Carlson A."/>
            <person name="Copeland A."/>
            <person name="Coutinho P.M."/>
            <person name="de Vries R.P."/>
            <person name="Ferreira P."/>
            <person name="Findley K."/>
            <person name="Foster B."/>
            <person name="Gaskell J."/>
            <person name="Glotzer D."/>
            <person name="Gorecki P."/>
            <person name="Heitman J."/>
            <person name="Hesse C."/>
            <person name="Hori C."/>
            <person name="Igarashi K."/>
            <person name="Jurgens J.A."/>
            <person name="Kallen N."/>
            <person name="Kersten P."/>
            <person name="Kohler A."/>
            <person name="Kuees U."/>
            <person name="Kumar T.K.A."/>
            <person name="Kuo A."/>
            <person name="LaButti K."/>
            <person name="Larrondo L.F."/>
            <person name="Lindquist E."/>
            <person name="Ling A."/>
            <person name="Lombard V."/>
            <person name="Lucas S."/>
            <person name="Lundell T."/>
            <person name="Martin R."/>
            <person name="McLaughlin D.J."/>
            <person name="Morgenstern I."/>
            <person name="Morin E."/>
            <person name="Murat C."/>
            <person name="Nagy L.G."/>
            <person name="Nolan M."/>
            <person name="Ohm R.A."/>
            <person name="Patyshakuliyeva A."/>
            <person name="Rokas A."/>
            <person name="Ruiz-Duenas F.J."/>
            <person name="Sabat G."/>
            <person name="Salamov A."/>
            <person name="Samejima M."/>
            <person name="Schmutz J."/>
            <person name="Slot J.C."/>
            <person name="St John F."/>
            <person name="Stenlid J."/>
            <person name="Sun H."/>
            <person name="Sun S."/>
            <person name="Syed K."/>
            <person name="Tsang A."/>
            <person name="Wiebenga A."/>
            <person name="Young D."/>
            <person name="Pisabarro A."/>
            <person name="Eastwood D.C."/>
            <person name="Martin F."/>
            <person name="Cullen D."/>
            <person name="Grigoriev I.V."/>
            <person name="Hibbett D.S."/>
        </authorList>
    </citation>
    <scope>NUCLEOTIDE SEQUENCE [LARGE SCALE GENOMIC DNA]</scope>
    <source>
        <strain evidence="3">TFB10046</strain>
    </source>
</reference>
<dbReference type="OMA" id="IQCLEAK"/>
<organism evidence="2 3">
    <name type="scientific">Auricularia subglabra (strain TFB-10046 / SS5)</name>
    <name type="common">White-rot fungus</name>
    <name type="synonym">Auricularia delicata (strain TFB10046)</name>
    <dbReference type="NCBI Taxonomy" id="717982"/>
    <lineage>
        <taxon>Eukaryota</taxon>
        <taxon>Fungi</taxon>
        <taxon>Dikarya</taxon>
        <taxon>Basidiomycota</taxon>
        <taxon>Agaricomycotina</taxon>
        <taxon>Agaricomycetes</taxon>
        <taxon>Auriculariales</taxon>
        <taxon>Auriculariaceae</taxon>
        <taxon>Auricularia</taxon>
    </lineage>
</organism>
<keyword evidence="3" id="KW-1185">Reference proteome</keyword>
<feature type="region of interest" description="Disordered" evidence="1">
    <location>
        <begin position="956"/>
        <end position="980"/>
    </location>
</feature>
<dbReference type="eggNOG" id="ENOG502RS5Z">
    <property type="taxonomic scope" value="Eukaryota"/>
</dbReference>
<dbReference type="EMBL" id="JH688260">
    <property type="protein sequence ID" value="EJD33382.1"/>
    <property type="molecule type" value="Genomic_DNA"/>
</dbReference>
<name>J0D3W4_AURST</name>
<feature type="compositionally biased region" description="Basic and acidic residues" evidence="1">
    <location>
        <begin position="269"/>
        <end position="280"/>
    </location>
</feature>
<dbReference type="Proteomes" id="UP000006514">
    <property type="component" value="Unassembled WGS sequence"/>
</dbReference>
<feature type="region of interest" description="Disordered" evidence="1">
    <location>
        <begin position="994"/>
        <end position="1034"/>
    </location>
</feature>
<dbReference type="KEGG" id="adl:AURDEDRAFT_177535"/>
<protein>
    <submittedName>
        <fullName evidence="2">Uncharacterized protein</fullName>
    </submittedName>
</protein>
<evidence type="ECO:0000256" key="1">
    <source>
        <dbReference type="SAM" id="MobiDB-lite"/>
    </source>
</evidence>
<dbReference type="InParanoid" id="J0D3W4"/>
<dbReference type="SUPFAM" id="SSF53098">
    <property type="entry name" value="Ribonuclease H-like"/>
    <property type="match status" value="1"/>
</dbReference>
<gene>
    <name evidence="2" type="ORF">AURDEDRAFT_177535</name>
</gene>
<dbReference type="OrthoDB" id="3236755at2759"/>
<evidence type="ECO:0000313" key="2">
    <source>
        <dbReference type="EMBL" id="EJD33382.1"/>
    </source>
</evidence>
<feature type="compositionally biased region" description="Low complexity" evidence="1">
    <location>
        <begin position="994"/>
        <end position="1026"/>
    </location>
</feature>
<sequence>MTVDQVLASLKNIHHLSSSVPLRLYLSSSWLPLCGTDLVGSLPVDALSILTVRIALLGGAMPAVGTMPEPPLSISERLDYLVLLLVNLPGTIPTESKVYRPERYEPDAEWVENIGSWKGALNRQLEVVFGPRQTPRGEPRVIAFEEQGPGLVAVADCLRRALVSESDPEDADTLLEKWVDDLTGGAIMAYTLAGQEPPTAKRRSRLTAKALARKHDDSGDEQHPSKRARHLRRNGDVSDSGSNDDEHSSDGERSSSGAGKPQRANYPFHELEDIPEPEHTKGRKPSPLLMKLSILCRPRGNTDTTKQRHRCSAPGCEQSWAGNRQSSRIMNHAMNECNFITASLRDEVIAASSSKSLAVAVSTPAQPSTSTSLSQVPRPFESFSRAGEEKRRAAILHAILSFFCAALIPPVVADLPEWKHLFVVLESRVKPVCSTTISDIQLVHESAHALEQSVEHLRTLHNLTLTLDGGTTRAPTSLYTFHVTTPKFRDSHLILGLEDSGESHTAEWVRTAILDVMRSIGIERFAAIVTDRAGNVRLGRDEVAQAYPTILSLNDPPHGLNSTIKDLCKLKHFEKVIAQLRKLLSYFKKSSFATHHLRIARIEFGVHRGLERIGKTRFASIGRSAASVLRNIEPLKKIVREDKLLTSNKQRSAGYAFLRNASHAGVFELELRQLVAIITPLAKALKCLESSQSTLADVYLFWLAAMATLADLFCKHDDELGLTDDLISDVRRVVNKRFNELVEGNPIYKAALFLHPGYITTSVLRKKQPNPLSTVTVIRARRAQGPSHPDDDLRAKFPFYVDVGSFLGGLLKTHVKANFPPVFDDYASATDVASAFRDQLRAYARREPPFNITAPSPLEYWRHLAKVKDARLLAPFEILGVKLFSILPNDMPEERTMSVVTKIDSPSRATMKPTTLVNFVRVKQHNDRENATFKTPPSVLRFRDLAAHIQAEVVPPCARSKPSAGPAHDEPPARATVPGSSVATAVASVSTSTAGSSPAAATAGPSSSPVDPSSTTTSTASPAPASSDRDATMNSDATDEVIAVLAQLQDEDVDTAGGDDPTAGSHFQTGGDVDLESPMLLDLLSDVPLKGATFKAAGKVAAAQKKRTEALNVDGVDFSL</sequence>
<feature type="compositionally biased region" description="Basic and acidic residues" evidence="1">
    <location>
        <begin position="244"/>
        <end position="253"/>
    </location>
</feature>